<dbReference type="RefSeq" id="WP_165310503.1">
    <property type="nucleotide sequence ID" value="NZ_CP049331.1"/>
</dbReference>
<name>A0A6G7CGD4_9VIBR</name>
<dbReference type="EMBL" id="CP049331">
    <property type="protein sequence ID" value="QIH41098.1"/>
    <property type="molecule type" value="Genomic_DNA"/>
</dbReference>
<dbReference type="KEGG" id="vzi:G5S32_03450"/>
<dbReference type="Proteomes" id="UP000503003">
    <property type="component" value="Chromosome 1"/>
</dbReference>
<protein>
    <submittedName>
        <fullName evidence="1">WYL domain-containing protein</fullName>
    </submittedName>
</protein>
<sequence>MKKKKRYSTQEHVKIVFEIFKLVPYSHKTTAQAIQQQLIEQEIYRDIRTVQRNLHLLVSMGFVDQDTRSKPYGYQNISNKLTPLGRKEALIFQLALNHIHGLLPNNAIKALNGRFEDAKLILHPNTENTKERQWLRKVMSKANHHGLSISQSLIEKITTALYHNHWINLYVDTTGSNPLYHMPLGLIQKDTGIELVTGVYREQALITHRFNLNDIQDVKLSTFTFEYPEHFNLKSHLETKRKTQ</sequence>
<reference evidence="1 2" key="1">
    <citation type="submission" date="2020-02" db="EMBL/GenBank/DDBJ databases">
        <title>A complete genome of a marine bacterium Vibrio sp. ZWAL4003 isolated from the mangrove sediment with the ability to degrade polysaccharides.</title>
        <authorList>
            <person name="Wu J."/>
            <person name="Qu W."/>
            <person name="Zeng R."/>
        </authorList>
    </citation>
    <scope>NUCLEOTIDE SEQUENCE [LARGE SCALE GENOMIC DNA]</scope>
    <source>
        <strain evidence="1 2">ZWAL4003</strain>
    </source>
</reference>
<dbReference type="AlphaFoldDB" id="A0A6G7CGD4"/>
<gene>
    <name evidence="1" type="ORF">G5S32_03450</name>
</gene>
<organism evidence="1 2">
    <name type="scientific">Vibrio ziniensis</name>
    <dbReference type="NCBI Taxonomy" id="2711221"/>
    <lineage>
        <taxon>Bacteria</taxon>
        <taxon>Pseudomonadati</taxon>
        <taxon>Pseudomonadota</taxon>
        <taxon>Gammaproteobacteria</taxon>
        <taxon>Vibrionales</taxon>
        <taxon>Vibrionaceae</taxon>
        <taxon>Vibrio</taxon>
    </lineage>
</organism>
<accession>A0A6G7CGD4</accession>
<keyword evidence="2" id="KW-1185">Reference proteome</keyword>
<evidence type="ECO:0000313" key="2">
    <source>
        <dbReference type="Proteomes" id="UP000503003"/>
    </source>
</evidence>
<proteinExistence type="predicted"/>
<evidence type="ECO:0000313" key="1">
    <source>
        <dbReference type="EMBL" id="QIH41098.1"/>
    </source>
</evidence>